<dbReference type="EMBL" id="BMXS01000003">
    <property type="protein sequence ID" value="GGX84406.1"/>
    <property type="molecule type" value="Genomic_DNA"/>
</dbReference>
<name>A0ABQ2YI14_9GAMM</name>
<dbReference type="CDD" id="cd01314">
    <property type="entry name" value="D-HYD"/>
    <property type="match status" value="1"/>
</dbReference>
<evidence type="ECO:0000313" key="7">
    <source>
        <dbReference type="EMBL" id="GGX84406.1"/>
    </source>
</evidence>
<feature type="domain" description="Urease alpha-subunit N-terminal" evidence="5">
    <location>
        <begin position="4"/>
        <end position="40"/>
    </location>
</feature>
<proteinExistence type="inferred from homology"/>
<evidence type="ECO:0000256" key="4">
    <source>
        <dbReference type="ARBA" id="ARBA00022801"/>
    </source>
</evidence>
<evidence type="ECO:0000259" key="5">
    <source>
        <dbReference type="Pfam" id="PF00449"/>
    </source>
</evidence>
<dbReference type="InterPro" id="IPR032466">
    <property type="entry name" value="Metal_Hydrolase"/>
</dbReference>
<evidence type="ECO:0000256" key="2">
    <source>
        <dbReference type="ARBA" id="ARBA00008829"/>
    </source>
</evidence>
<dbReference type="InterPro" id="IPR006680">
    <property type="entry name" value="Amidohydro-rel"/>
</dbReference>
<dbReference type="NCBIfam" id="NF009941">
    <property type="entry name" value="PRK13404.1"/>
    <property type="match status" value="1"/>
</dbReference>
<feature type="domain" description="Amidohydrolase-related" evidence="6">
    <location>
        <begin position="51"/>
        <end position="443"/>
    </location>
</feature>
<comment type="caution">
    <text evidence="7">The sequence shown here is derived from an EMBL/GenBank/DDBJ whole genome shotgun (WGS) entry which is preliminary data.</text>
</comment>
<keyword evidence="4" id="KW-0378">Hydrolase</keyword>
<dbReference type="NCBIfam" id="TIGR02033">
    <property type="entry name" value="D-hydantoinase"/>
    <property type="match status" value="1"/>
</dbReference>
<dbReference type="InterPro" id="IPR050378">
    <property type="entry name" value="Metallo-dep_Hydrolases_sf"/>
</dbReference>
<comment type="cofactor">
    <cofactor evidence="1">
        <name>Zn(2+)</name>
        <dbReference type="ChEBI" id="CHEBI:29105"/>
    </cofactor>
</comment>
<dbReference type="PANTHER" id="PTHR11647:SF1">
    <property type="entry name" value="COLLAPSIN RESPONSE MEDIATOR PROTEIN"/>
    <property type="match status" value="1"/>
</dbReference>
<dbReference type="Pfam" id="PF00449">
    <property type="entry name" value="Urease_alpha"/>
    <property type="match status" value="1"/>
</dbReference>
<dbReference type="InterPro" id="IPR011059">
    <property type="entry name" value="Metal-dep_hydrolase_composite"/>
</dbReference>
<dbReference type="RefSeq" id="WP_189466719.1">
    <property type="nucleotide sequence ID" value="NZ_BMXS01000003.1"/>
</dbReference>
<evidence type="ECO:0000256" key="3">
    <source>
        <dbReference type="ARBA" id="ARBA00022723"/>
    </source>
</evidence>
<dbReference type="PANTHER" id="PTHR11647">
    <property type="entry name" value="HYDRANTOINASE/DIHYDROPYRIMIDINASE FAMILY MEMBER"/>
    <property type="match status" value="1"/>
</dbReference>
<keyword evidence="3" id="KW-0479">Metal-binding</keyword>
<dbReference type="SUPFAM" id="SSF51338">
    <property type="entry name" value="Composite domain of metallo-dependent hydrolases"/>
    <property type="match status" value="1"/>
</dbReference>
<dbReference type="Gene3D" id="2.30.40.10">
    <property type="entry name" value="Urease, subunit C, domain 1"/>
    <property type="match status" value="1"/>
</dbReference>
<comment type="similarity">
    <text evidence="2">Belongs to the metallo-dependent hydrolases superfamily. Hydantoinase/dihydropyrimidinase family.</text>
</comment>
<evidence type="ECO:0000259" key="6">
    <source>
        <dbReference type="Pfam" id="PF01979"/>
    </source>
</evidence>
<dbReference type="Gene3D" id="3.20.20.140">
    <property type="entry name" value="Metal-dependent hydrolases"/>
    <property type="match status" value="1"/>
</dbReference>
<evidence type="ECO:0000313" key="8">
    <source>
        <dbReference type="Proteomes" id="UP000653056"/>
    </source>
</evidence>
<gene>
    <name evidence="7" type="ORF">GCM10007160_09550</name>
</gene>
<organism evidence="7 8">
    <name type="scientific">Litchfieldella qijiaojingensis</name>
    <dbReference type="NCBI Taxonomy" id="980347"/>
    <lineage>
        <taxon>Bacteria</taxon>
        <taxon>Pseudomonadati</taxon>
        <taxon>Pseudomonadota</taxon>
        <taxon>Gammaproteobacteria</taxon>
        <taxon>Oceanospirillales</taxon>
        <taxon>Halomonadaceae</taxon>
        <taxon>Litchfieldella</taxon>
    </lineage>
</organism>
<reference evidence="8" key="1">
    <citation type="journal article" date="2019" name="Int. J. Syst. Evol. Microbiol.">
        <title>The Global Catalogue of Microorganisms (GCM) 10K type strain sequencing project: providing services to taxonomists for standard genome sequencing and annotation.</title>
        <authorList>
            <consortium name="The Broad Institute Genomics Platform"/>
            <consortium name="The Broad Institute Genome Sequencing Center for Infectious Disease"/>
            <person name="Wu L."/>
            <person name="Ma J."/>
        </authorList>
    </citation>
    <scope>NUCLEOTIDE SEQUENCE [LARGE SCALE GENOMIC DNA]</scope>
    <source>
        <strain evidence="8">KCTC 22228</strain>
    </source>
</reference>
<keyword evidence="8" id="KW-1185">Reference proteome</keyword>
<dbReference type="InterPro" id="IPR011778">
    <property type="entry name" value="Hydantoinase/dihydroPyrase"/>
</dbReference>
<evidence type="ECO:0000256" key="1">
    <source>
        <dbReference type="ARBA" id="ARBA00001947"/>
    </source>
</evidence>
<sequence length="476" mass="51920">MSDFDTIIKNGLIITAADRYVADIGIKEGRIAALGQALGNAAEIIDADGLWVMPGGIDAHCHLDQPLGDGAVMADDFHSGTRSAACGGTTTVIPFAAQQKGQSLRAAVDDYHRRSEGKAFIDYAFHMIVTDPTETVLKEELPALIEEGYSSFKIYMTYDDLKLNDREILKVLALARREGAMVMVHAENADCIAYLTELLEACGKTAPVYHGEAHSTIAEREATHRAISLAELIDVPVLIVHVSGPEAIEQIRWAQSRGLRVYGETCPQYLMLTATDLDQEGFEGAKCVCSPPPRDEAAQQAVWQALESGVFQVFSSDHAPFRYEDPKGKKLHGETACFKHIPNGIPGLETRLPILFSEGVIKERIDATRFVALTATNPAKIYGLYPRKGTIAIGSDADLTLWDSRARTTVRNAELHHDVDYTPYEGLELTGRPVLTLCRGQVVSRDGRLAGEPGFGQFLECGKPQPARPRGEAKGF</sequence>
<dbReference type="Proteomes" id="UP000653056">
    <property type="component" value="Unassembled WGS sequence"/>
</dbReference>
<protein>
    <submittedName>
        <fullName evidence="7">Dihydropyrimidinase</fullName>
    </submittedName>
</protein>
<accession>A0ABQ2YI14</accession>
<dbReference type="Pfam" id="PF01979">
    <property type="entry name" value="Amidohydro_1"/>
    <property type="match status" value="1"/>
</dbReference>
<dbReference type="InterPro" id="IPR011612">
    <property type="entry name" value="Urease_alpha_N_dom"/>
</dbReference>
<dbReference type="SUPFAM" id="SSF51556">
    <property type="entry name" value="Metallo-dependent hydrolases"/>
    <property type="match status" value="1"/>
</dbReference>